<comment type="caution">
    <text evidence="2">The sequence shown here is derived from an EMBL/GenBank/DDBJ whole genome shotgun (WGS) entry which is preliminary data.</text>
</comment>
<evidence type="ECO:0008006" key="4">
    <source>
        <dbReference type="Google" id="ProtNLM"/>
    </source>
</evidence>
<feature type="transmembrane region" description="Helical" evidence="1">
    <location>
        <begin position="126"/>
        <end position="147"/>
    </location>
</feature>
<dbReference type="InterPro" id="IPR046291">
    <property type="entry name" value="DUF6328"/>
</dbReference>
<evidence type="ECO:0000313" key="2">
    <source>
        <dbReference type="EMBL" id="TSD63142.1"/>
    </source>
</evidence>
<dbReference type="Proteomes" id="UP000316988">
    <property type="component" value="Unassembled WGS sequence"/>
</dbReference>
<sequence>MSGSTAPGTPRGALLDRNWNELLQELRVAQTGVQILTAFLLTVPFSAAFETLTHERRIVYVGVLVSAMTSMLLLMTPVALHRRLFHRGERPWLVAAANRLSLVGLGLLAVANVGAAWLVVDVVLGTAEAFVVAGLMGLLALVLWWAMPMLTRRSHRE</sequence>
<gene>
    <name evidence="2" type="ORF">FNM00_09470</name>
</gene>
<dbReference type="OrthoDB" id="3625784at2"/>
<proteinExistence type="predicted"/>
<feature type="transmembrane region" description="Helical" evidence="1">
    <location>
        <begin position="100"/>
        <end position="120"/>
    </location>
</feature>
<dbReference type="Pfam" id="PF19853">
    <property type="entry name" value="DUF6328"/>
    <property type="match status" value="1"/>
</dbReference>
<dbReference type="AlphaFoldDB" id="A0A554SA06"/>
<keyword evidence="1" id="KW-1133">Transmembrane helix</keyword>
<keyword evidence="1" id="KW-0812">Transmembrane</keyword>
<organism evidence="2 3">
    <name type="scientific">Aeromicrobium piscarium</name>
    <dbReference type="NCBI Taxonomy" id="2590901"/>
    <lineage>
        <taxon>Bacteria</taxon>
        <taxon>Bacillati</taxon>
        <taxon>Actinomycetota</taxon>
        <taxon>Actinomycetes</taxon>
        <taxon>Propionibacteriales</taxon>
        <taxon>Nocardioidaceae</taxon>
        <taxon>Aeromicrobium</taxon>
    </lineage>
</organism>
<name>A0A554SA06_9ACTN</name>
<dbReference type="RefSeq" id="WP_143913196.1">
    <property type="nucleotide sequence ID" value="NZ_VLNT01000006.1"/>
</dbReference>
<accession>A0A554SA06</accession>
<dbReference type="EMBL" id="VLNT01000006">
    <property type="protein sequence ID" value="TSD63142.1"/>
    <property type="molecule type" value="Genomic_DNA"/>
</dbReference>
<feature type="transmembrane region" description="Helical" evidence="1">
    <location>
        <begin position="58"/>
        <end position="80"/>
    </location>
</feature>
<evidence type="ECO:0000256" key="1">
    <source>
        <dbReference type="SAM" id="Phobius"/>
    </source>
</evidence>
<keyword evidence="3" id="KW-1185">Reference proteome</keyword>
<keyword evidence="1" id="KW-0472">Membrane</keyword>
<evidence type="ECO:0000313" key="3">
    <source>
        <dbReference type="Proteomes" id="UP000316988"/>
    </source>
</evidence>
<protein>
    <recommendedName>
        <fullName evidence="4">Sodium:proton antiporter</fullName>
    </recommendedName>
</protein>
<reference evidence="2 3" key="1">
    <citation type="submission" date="2019-07" db="EMBL/GenBank/DDBJ databases">
        <authorList>
            <person name="Zhao L.H."/>
        </authorList>
    </citation>
    <scope>NUCLEOTIDE SEQUENCE [LARGE SCALE GENOMIC DNA]</scope>
    <source>
        <strain evidence="2 3">Co35</strain>
    </source>
</reference>